<dbReference type="AlphaFoldDB" id="A0A7C8MSP6"/>
<evidence type="ECO:0000313" key="3">
    <source>
        <dbReference type="Proteomes" id="UP000481858"/>
    </source>
</evidence>
<evidence type="ECO:0000256" key="1">
    <source>
        <dbReference type="PIRSR" id="PIRSR613078-2"/>
    </source>
</evidence>
<dbReference type="SMART" id="SM00855">
    <property type="entry name" value="PGAM"/>
    <property type="match status" value="1"/>
</dbReference>
<dbReference type="InterPro" id="IPR050275">
    <property type="entry name" value="PGM_Phosphatase"/>
</dbReference>
<keyword evidence="3" id="KW-1185">Reference proteome</keyword>
<protein>
    <submittedName>
        <fullName evidence="2">Uncharacterized protein</fullName>
    </submittedName>
</protein>
<dbReference type="Proteomes" id="UP000481858">
    <property type="component" value="Unassembled WGS sequence"/>
</dbReference>
<dbReference type="EMBL" id="WUBL01000034">
    <property type="protein sequence ID" value="KAF2969568.1"/>
    <property type="molecule type" value="Genomic_DNA"/>
</dbReference>
<dbReference type="Gene3D" id="3.40.50.1240">
    <property type="entry name" value="Phosphoglycerate mutase-like"/>
    <property type="match status" value="1"/>
</dbReference>
<proteinExistence type="predicted"/>
<name>A0A7C8MSP6_9PEZI</name>
<evidence type="ECO:0000313" key="2">
    <source>
        <dbReference type="EMBL" id="KAF2969568.1"/>
    </source>
</evidence>
<comment type="caution">
    <text evidence="2">The sequence shown here is derived from an EMBL/GenBank/DDBJ whole genome shotgun (WGS) entry which is preliminary data.</text>
</comment>
<dbReference type="PANTHER" id="PTHR48100">
    <property type="entry name" value="BROAD-SPECIFICITY PHOSPHATASE YOR283W-RELATED"/>
    <property type="match status" value="1"/>
</dbReference>
<dbReference type="GO" id="GO:0005737">
    <property type="term" value="C:cytoplasm"/>
    <property type="evidence" value="ECO:0007669"/>
    <property type="project" value="TreeGrafter"/>
</dbReference>
<dbReference type="Pfam" id="PF00300">
    <property type="entry name" value="His_Phos_1"/>
    <property type="match status" value="1"/>
</dbReference>
<feature type="binding site" evidence="1">
    <location>
        <begin position="9"/>
        <end position="16"/>
    </location>
    <ligand>
        <name>substrate</name>
    </ligand>
</feature>
<dbReference type="InParanoid" id="A0A7C8MSP6"/>
<dbReference type="OrthoDB" id="496981at2759"/>
<dbReference type="PANTHER" id="PTHR48100:SF54">
    <property type="entry name" value="PHOSPHATASE SPAC5H10.03-RELATED"/>
    <property type="match status" value="1"/>
</dbReference>
<dbReference type="InterPro" id="IPR013078">
    <property type="entry name" value="His_Pase_superF_clade-1"/>
</dbReference>
<accession>A0A7C8MSP6</accession>
<feature type="binding site" evidence="1">
    <location>
        <position position="60"/>
    </location>
    <ligand>
        <name>substrate</name>
    </ligand>
</feature>
<gene>
    <name evidence="2" type="ORF">GQX73_g3993</name>
</gene>
<dbReference type="CDD" id="cd07067">
    <property type="entry name" value="HP_PGM_like"/>
    <property type="match status" value="1"/>
</dbReference>
<organism evidence="2 3">
    <name type="scientific">Xylaria multiplex</name>
    <dbReference type="NCBI Taxonomy" id="323545"/>
    <lineage>
        <taxon>Eukaryota</taxon>
        <taxon>Fungi</taxon>
        <taxon>Dikarya</taxon>
        <taxon>Ascomycota</taxon>
        <taxon>Pezizomycotina</taxon>
        <taxon>Sordariomycetes</taxon>
        <taxon>Xylariomycetidae</taxon>
        <taxon>Xylariales</taxon>
        <taxon>Xylariaceae</taxon>
        <taxon>Xylaria</taxon>
    </lineage>
</organism>
<sequence>MAPTIHFIRHGEAAHNVNADLNLHDPKMTPKGFKQCEQLTAEIAGLGHDFELVFASPMKRTIQTALIAFPKYLQSKKIILLSDLQEIGTYAADTGSSIKDLEDEFGTARLNYSLVQPCWTDKSPGTRYHISNCVNRARVVRLFLKSVAQTYRDTDAHIAVVSHGNLLGYMSHPVADFKNCDRRTYRFEDGVDAELMAKLIETPDSIARHEKKMKEAIPQGEFKNPFGVKIPLTFSGPATPSPSWLLNDK</sequence>
<reference evidence="2 3" key="1">
    <citation type="submission" date="2019-12" db="EMBL/GenBank/DDBJ databases">
        <title>Draft genome sequence of the ascomycete Xylaria multiplex DSM 110363.</title>
        <authorList>
            <person name="Buettner E."/>
            <person name="Kellner H."/>
        </authorList>
    </citation>
    <scope>NUCLEOTIDE SEQUENCE [LARGE SCALE GENOMIC DNA]</scope>
    <source>
        <strain evidence="2 3">DSM 110363</strain>
    </source>
</reference>
<dbReference type="GO" id="GO:0016791">
    <property type="term" value="F:phosphatase activity"/>
    <property type="evidence" value="ECO:0007669"/>
    <property type="project" value="TreeGrafter"/>
</dbReference>
<dbReference type="InterPro" id="IPR029033">
    <property type="entry name" value="His_PPase_superfam"/>
</dbReference>
<dbReference type="SUPFAM" id="SSF53254">
    <property type="entry name" value="Phosphoglycerate mutase-like"/>
    <property type="match status" value="1"/>
</dbReference>